<feature type="transmembrane region" description="Helical" evidence="5">
    <location>
        <begin position="219"/>
        <end position="236"/>
    </location>
</feature>
<keyword evidence="3 5" id="KW-1133">Transmembrane helix</keyword>
<dbReference type="Gene3D" id="1.20.1250.20">
    <property type="entry name" value="MFS general substrate transporter like domains"/>
    <property type="match status" value="2"/>
</dbReference>
<feature type="transmembrane region" description="Helical" evidence="5">
    <location>
        <begin position="307"/>
        <end position="330"/>
    </location>
</feature>
<keyword evidence="4 5" id="KW-0472">Membrane</keyword>
<organism evidence="7 8">
    <name type="scientific">Microbacterium marinilacus</name>
    <dbReference type="NCBI Taxonomy" id="415209"/>
    <lineage>
        <taxon>Bacteria</taxon>
        <taxon>Bacillati</taxon>
        <taxon>Actinomycetota</taxon>
        <taxon>Actinomycetes</taxon>
        <taxon>Micrococcales</taxon>
        <taxon>Microbacteriaceae</taxon>
        <taxon>Microbacterium</taxon>
    </lineage>
</organism>
<dbReference type="SUPFAM" id="SSF103473">
    <property type="entry name" value="MFS general substrate transporter"/>
    <property type="match status" value="1"/>
</dbReference>
<comment type="subcellular location">
    <subcellularLocation>
        <location evidence="1">Cell membrane</location>
        <topology evidence="1">Multi-pass membrane protein</topology>
    </subcellularLocation>
</comment>
<evidence type="ECO:0000256" key="3">
    <source>
        <dbReference type="ARBA" id="ARBA00022989"/>
    </source>
</evidence>
<dbReference type="EMBL" id="BAAAYV010000025">
    <property type="protein sequence ID" value="GAA3668691.1"/>
    <property type="molecule type" value="Genomic_DNA"/>
</dbReference>
<keyword evidence="8" id="KW-1185">Reference proteome</keyword>
<feature type="transmembrane region" description="Helical" evidence="5">
    <location>
        <begin position="78"/>
        <end position="97"/>
    </location>
</feature>
<evidence type="ECO:0000259" key="6">
    <source>
        <dbReference type="PROSITE" id="PS50850"/>
    </source>
</evidence>
<dbReference type="PROSITE" id="PS50850">
    <property type="entry name" value="MFS"/>
    <property type="match status" value="1"/>
</dbReference>
<feature type="transmembrane region" description="Helical" evidence="5">
    <location>
        <begin position="280"/>
        <end position="301"/>
    </location>
</feature>
<dbReference type="InterPro" id="IPR036259">
    <property type="entry name" value="MFS_trans_sf"/>
</dbReference>
<feature type="transmembrane region" description="Helical" evidence="5">
    <location>
        <begin position="367"/>
        <end position="386"/>
    </location>
</feature>
<comment type="caution">
    <text evidence="7">The sequence shown here is derived from an EMBL/GenBank/DDBJ whole genome shotgun (WGS) entry which is preliminary data.</text>
</comment>
<evidence type="ECO:0000256" key="2">
    <source>
        <dbReference type="ARBA" id="ARBA00022692"/>
    </source>
</evidence>
<dbReference type="Proteomes" id="UP001410795">
    <property type="component" value="Unassembled WGS sequence"/>
</dbReference>
<proteinExistence type="predicted"/>
<dbReference type="Pfam" id="PF07690">
    <property type="entry name" value="MFS_1"/>
    <property type="match status" value="1"/>
</dbReference>
<dbReference type="PANTHER" id="PTHR23514">
    <property type="entry name" value="BYPASS OF STOP CODON PROTEIN 6"/>
    <property type="match status" value="1"/>
</dbReference>
<protein>
    <submittedName>
        <fullName evidence="7">MFS transporter</fullName>
    </submittedName>
</protein>
<feature type="domain" description="Major facilitator superfamily (MFS) profile" evidence="6">
    <location>
        <begin position="12"/>
        <end position="390"/>
    </location>
</feature>
<feature type="transmembrane region" description="Helical" evidence="5">
    <location>
        <begin position="167"/>
        <end position="186"/>
    </location>
</feature>
<feature type="transmembrane region" description="Helical" evidence="5">
    <location>
        <begin position="103"/>
        <end position="122"/>
    </location>
</feature>
<dbReference type="PANTHER" id="PTHR23514:SF13">
    <property type="entry name" value="INNER MEMBRANE PROTEIN YBJJ"/>
    <property type="match status" value="1"/>
</dbReference>
<feature type="transmembrane region" description="Helical" evidence="5">
    <location>
        <begin position="256"/>
        <end position="273"/>
    </location>
</feature>
<evidence type="ECO:0000256" key="4">
    <source>
        <dbReference type="ARBA" id="ARBA00023136"/>
    </source>
</evidence>
<keyword evidence="2 5" id="KW-0812">Transmembrane</keyword>
<feature type="transmembrane region" description="Helical" evidence="5">
    <location>
        <begin position="51"/>
        <end position="71"/>
    </location>
</feature>
<dbReference type="RefSeq" id="WP_221858064.1">
    <property type="nucleotide sequence ID" value="NZ_BAAAYV010000025.1"/>
</dbReference>
<sequence length="405" mass="40949">MTSALTPELRARRNAIFMLFLLPGLTISSWVTRTPDVRDLVGASTAQMGLILFGLSLGSMIGVVLSGAAVARWGARPVIVAGTIAIAAGAVTIGAGAAVGQGVLVAVGLGLFGFGMGGGEVAQNIEGAEVERLLARSTLPTMHGFFSLGTVLGALAGMLLTAARFPVLVHLAVVAAVVVSALAFAIRSTPADVGRQPRVQAREGATPPPRTPVWRDTRLLLIGCLILALALAEGTANDWLPLVMVDGHGFDPAWGSGVYAVFALAMTVGRFAGGRLVDRYGRAVVLCASALVGAAGLALVAFVDNQVVAACAAILWGLGASLGFPVALSAAGDSGEDSAARVSFAATIGYIAFLVGPPVLGFVGEEVGLRGALVLVLGLVLVAAFASPAARTPERADEPVGTARD</sequence>
<feature type="transmembrane region" description="Helical" evidence="5">
    <location>
        <begin position="12"/>
        <end position="31"/>
    </location>
</feature>
<reference evidence="8" key="1">
    <citation type="journal article" date="2019" name="Int. J. Syst. Evol. Microbiol.">
        <title>The Global Catalogue of Microorganisms (GCM) 10K type strain sequencing project: providing services to taxonomists for standard genome sequencing and annotation.</title>
        <authorList>
            <consortium name="The Broad Institute Genomics Platform"/>
            <consortium name="The Broad Institute Genome Sequencing Center for Infectious Disease"/>
            <person name="Wu L."/>
            <person name="Ma J."/>
        </authorList>
    </citation>
    <scope>NUCLEOTIDE SEQUENCE [LARGE SCALE GENOMIC DNA]</scope>
    <source>
        <strain evidence="8">JCM 16546</strain>
    </source>
</reference>
<accession>A0ABP7BSC1</accession>
<evidence type="ECO:0000313" key="7">
    <source>
        <dbReference type="EMBL" id="GAA3668691.1"/>
    </source>
</evidence>
<feature type="transmembrane region" description="Helical" evidence="5">
    <location>
        <begin position="143"/>
        <end position="161"/>
    </location>
</feature>
<feature type="transmembrane region" description="Helical" evidence="5">
    <location>
        <begin position="342"/>
        <end position="361"/>
    </location>
</feature>
<evidence type="ECO:0000313" key="8">
    <source>
        <dbReference type="Proteomes" id="UP001410795"/>
    </source>
</evidence>
<dbReference type="InterPro" id="IPR051788">
    <property type="entry name" value="MFS_Transporter"/>
</dbReference>
<name>A0ABP7BSC1_9MICO</name>
<dbReference type="InterPro" id="IPR011701">
    <property type="entry name" value="MFS"/>
</dbReference>
<gene>
    <name evidence="7" type="ORF">GCM10022202_33470</name>
</gene>
<evidence type="ECO:0000256" key="5">
    <source>
        <dbReference type="SAM" id="Phobius"/>
    </source>
</evidence>
<evidence type="ECO:0000256" key="1">
    <source>
        <dbReference type="ARBA" id="ARBA00004651"/>
    </source>
</evidence>
<dbReference type="CDD" id="cd17393">
    <property type="entry name" value="MFS_MosC_like"/>
    <property type="match status" value="1"/>
</dbReference>
<dbReference type="InterPro" id="IPR020846">
    <property type="entry name" value="MFS_dom"/>
</dbReference>